<reference evidence="2" key="1">
    <citation type="submission" date="2020-10" db="EMBL/GenBank/DDBJ databases">
        <title>Connecting structure to function with the recovery of over 1000 high-quality activated sludge metagenome-assembled genomes encoding full-length rRNA genes using long-read sequencing.</title>
        <authorList>
            <person name="Singleton C.M."/>
            <person name="Petriglieri F."/>
            <person name="Kristensen J.M."/>
            <person name="Kirkegaard R.H."/>
            <person name="Michaelsen T.Y."/>
            <person name="Andersen M.H."/>
            <person name="Karst S.M."/>
            <person name="Dueholm M.S."/>
            <person name="Nielsen P.H."/>
            <person name="Albertsen M."/>
        </authorList>
    </citation>
    <scope>NUCLEOTIDE SEQUENCE</scope>
    <source>
        <strain evidence="2">OdNE_18-Q3-R46-58_BAT3C.305</strain>
    </source>
</reference>
<evidence type="ECO:0008006" key="4">
    <source>
        <dbReference type="Google" id="ProtNLM"/>
    </source>
</evidence>
<feature type="chain" id="PRO_5038475868" description="SMP-30/Gluconolactonase/LRE-like region domain-containing protein" evidence="1">
    <location>
        <begin position="35"/>
        <end position="690"/>
    </location>
</feature>
<feature type="signal peptide" evidence="1">
    <location>
        <begin position="1"/>
        <end position="34"/>
    </location>
</feature>
<proteinExistence type="predicted"/>
<organism evidence="2 3">
    <name type="scientific">Candidatus Dechloromonas phosphorivorans</name>
    <dbReference type="NCBI Taxonomy" id="2899244"/>
    <lineage>
        <taxon>Bacteria</taxon>
        <taxon>Pseudomonadati</taxon>
        <taxon>Pseudomonadota</taxon>
        <taxon>Betaproteobacteria</taxon>
        <taxon>Rhodocyclales</taxon>
        <taxon>Azonexaceae</taxon>
        <taxon>Dechloromonas</taxon>
    </lineage>
</organism>
<evidence type="ECO:0000313" key="3">
    <source>
        <dbReference type="Proteomes" id="UP000808146"/>
    </source>
</evidence>
<dbReference type="PANTHER" id="PTHR24104:SF25">
    <property type="entry name" value="PROTEIN LIN-41"/>
    <property type="match status" value="1"/>
</dbReference>
<dbReference type="InterPro" id="IPR011042">
    <property type="entry name" value="6-blade_b-propeller_TolB-like"/>
</dbReference>
<dbReference type="Gene3D" id="2.120.10.30">
    <property type="entry name" value="TolB, C-terminal domain"/>
    <property type="match status" value="1"/>
</dbReference>
<evidence type="ECO:0000256" key="1">
    <source>
        <dbReference type="SAM" id="SignalP"/>
    </source>
</evidence>
<dbReference type="GO" id="GO:0008270">
    <property type="term" value="F:zinc ion binding"/>
    <property type="evidence" value="ECO:0007669"/>
    <property type="project" value="UniProtKB-KW"/>
</dbReference>
<dbReference type="InterPro" id="IPR050952">
    <property type="entry name" value="TRIM-NHL_E3_ligases"/>
</dbReference>
<protein>
    <recommendedName>
        <fullName evidence="4">SMP-30/Gluconolactonase/LRE-like region domain-containing protein</fullName>
    </recommendedName>
</protein>
<accession>A0A9D7LNJ7</accession>
<gene>
    <name evidence="2" type="ORF">IPN75_07695</name>
</gene>
<dbReference type="Proteomes" id="UP000808146">
    <property type="component" value="Unassembled WGS sequence"/>
</dbReference>
<dbReference type="PANTHER" id="PTHR24104">
    <property type="entry name" value="E3 UBIQUITIN-PROTEIN LIGASE NHLRC1-RELATED"/>
    <property type="match status" value="1"/>
</dbReference>
<sequence length="690" mass="71640">MKREMHTRNHVSADRLSLLTFAATGLLTAAPALSASSLDGQVLGGSAPIANSTVTLWAASAGAPRQLGQARSGADGRFTIPAPAAAADSSLYLVAQGGQPTSNKSAGNNPAIALMTVLGNKPPPKVTINEMTTVASVWTHNQFISGTTIQAQPLQLKIAAGNVPSFVDLATGGWGGTIQDPLNGGQTPTMANFATLANALSGCVTLVKADACGSLFAAAKGPAGATPSDTLGAAQAIAKAQWYQPQRVFALLEQFYPIPQGKTMRPVPYMPYLQVAPSAWVLPLKFDGGGYRAGGKAMFDAEGNLWVGNNFTIGWQASDALWQGNASKFDPNGKPLSPITTGFAGGGMQGGTFGAAIDLKGNVWLASYGSKSITVFDKNGKPLTPPEGINFGGKLGLMQGIITAPNGDVWALGISKRQLLHFPKGDWKNGKIVCEADSGEPCKSFTAPFHLAIDQQDRIWVSDSSVHVIRFPAADPTKAERFDVRSNNSGLNIDSQGNVWVTNRFGAGLLGLAHMVDMAVHLKTGGVLSASDYLTKTMSEQKGGSGSVTVLRPDGTQLPGSPFKGGGLPGPWAVVVDGNDNVWVSNFAMASSPIVQLCGVRTENCPPGFKTGDQISPPGGYVGGGLQLQTDIAVGPAGDVWAMNNWQDIDSCYPGATEALSTRCGGQGVVIFFGMAKPVRAPQIGPARPL</sequence>
<dbReference type="AlphaFoldDB" id="A0A9D7LNJ7"/>
<evidence type="ECO:0000313" key="2">
    <source>
        <dbReference type="EMBL" id="MBK8890289.1"/>
    </source>
</evidence>
<keyword evidence="1" id="KW-0732">Signal</keyword>
<dbReference type="EMBL" id="JADKBR010000005">
    <property type="protein sequence ID" value="MBK8890289.1"/>
    <property type="molecule type" value="Genomic_DNA"/>
</dbReference>
<dbReference type="SUPFAM" id="SSF63829">
    <property type="entry name" value="Calcium-dependent phosphotriesterase"/>
    <property type="match status" value="1"/>
</dbReference>
<comment type="caution">
    <text evidence="2">The sequence shown here is derived from an EMBL/GenBank/DDBJ whole genome shotgun (WGS) entry which is preliminary data.</text>
</comment>
<name>A0A9D7LNJ7_9RHOO</name>